<accession>A0ABT5JUU0</accession>
<evidence type="ECO:0000313" key="2">
    <source>
        <dbReference type="Proteomes" id="UP001216558"/>
    </source>
</evidence>
<dbReference type="EMBL" id="JAQQXQ010000017">
    <property type="protein sequence ID" value="MDC8755950.1"/>
    <property type="molecule type" value="Genomic_DNA"/>
</dbReference>
<dbReference type="Proteomes" id="UP001216558">
    <property type="component" value="Unassembled WGS sequence"/>
</dbReference>
<comment type="caution">
    <text evidence="1">The sequence shown here is derived from an EMBL/GenBank/DDBJ whole genome shotgun (WGS) entry which is preliminary data.</text>
</comment>
<reference evidence="1 2" key="1">
    <citation type="submission" date="2022-10" db="EMBL/GenBank/DDBJ databases">
        <title>Erythrobacter sp. sf7 Genome sequencing.</title>
        <authorList>
            <person name="Park S."/>
        </authorList>
    </citation>
    <scope>NUCLEOTIDE SEQUENCE [LARGE SCALE GENOMIC DNA]</scope>
    <source>
        <strain evidence="2">sf7</strain>
    </source>
</reference>
<keyword evidence="2" id="KW-1185">Reference proteome</keyword>
<sequence length="98" mass="11051">MRLTAFCKHFFGDDEALSIRKDCNHALFSQIPHGHEQISEERLSIIPETSAEQFLAHTIVNELADADKGLDPVLPDKAYLSQFGFRRLGDPSNRTEPV</sequence>
<gene>
    <name evidence="1" type="ORF">OIK40_14980</name>
</gene>
<protein>
    <submittedName>
        <fullName evidence="1">Uncharacterized protein</fullName>
    </submittedName>
</protein>
<proteinExistence type="predicted"/>
<organism evidence="1 2">
    <name type="scientific">Erythrobacter fulvus</name>
    <dbReference type="NCBI Taxonomy" id="2987523"/>
    <lineage>
        <taxon>Bacteria</taxon>
        <taxon>Pseudomonadati</taxon>
        <taxon>Pseudomonadota</taxon>
        <taxon>Alphaproteobacteria</taxon>
        <taxon>Sphingomonadales</taxon>
        <taxon>Erythrobacteraceae</taxon>
        <taxon>Erythrobacter/Porphyrobacter group</taxon>
        <taxon>Erythrobacter</taxon>
    </lineage>
</organism>
<evidence type="ECO:0000313" key="1">
    <source>
        <dbReference type="EMBL" id="MDC8755950.1"/>
    </source>
</evidence>
<name>A0ABT5JUU0_9SPHN</name>